<dbReference type="SFLD" id="SFLDS00003">
    <property type="entry name" value="Haloacid_Dehalogenase"/>
    <property type="match status" value="1"/>
</dbReference>
<keyword evidence="3" id="KW-0479">Metal-binding</keyword>
<gene>
    <name evidence="5" type="ORF">GCM10010334_54210</name>
</gene>
<dbReference type="NCBIfam" id="TIGR01509">
    <property type="entry name" value="HAD-SF-IA-v3"/>
    <property type="match status" value="1"/>
</dbReference>
<evidence type="ECO:0000256" key="3">
    <source>
        <dbReference type="ARBA" id="ARBA00022723"/>
    </source>
</evidence>
<keyword evidence="4" id="KW-0460">Magnesium</keyword>
<reference evidence="5" key="1">
    <citation type="journal article" date="2014" name="Int. J. Syst. Evol. Microbiol.">
        <title>Complete genome sequence of Corynebacterium casei LMG S-19264T (=DSM 44701T), isolated from a smear-ripened cheese.</title>
        <authorList>
            <consortium name="US DOE Joint Genome Institute (JGI-PGF)"/>
            <person name="Walter F."/>
            <person name="Albersmeier A."/>
            <person name="Kalinowski J."/>
            <person name="Ruckert C."/>
        </authorList>
    </citation>
    <scope>NUCLEOTIDE SEQUENCE</scope>
    <source>
        <strain evidence="5">JCM 4637</strain>
    </source>
</reference>
<dbReference type="EMBL" id="BMVC01000011">
    <property type="protein sequence ID" value="GHD04740.1"/>
    <property type="molecule type" value="Genomic_DNA"/>
</dbReference>
<comment type="cofactor">
    <cofactor evidence="1">
        <name>Mg(2+)</name>
        <dbReference type="ChEBI" id="CHEBI:18420"/>
    </cofactor>
</comment>
<evidence type="ECO:0000256" key="1">
    <source>
        <dbReference type="ARBA" id="ARBA00001946"/>
    </source>
</evidence>
<dbReference type="AlphaFoldDB" id="A0A919CCC5"/>
<dbReference type="InterPro" id="IPR006439">
    <property type="entry name" value="HAD-SF_hydro_IA"/>
</dbReference>
<dbReference type="PRINTS" id="PR00413">
    <property type="entry name" value="HADHALOGNASE"/>
</dbReference>
<evidence type="ECO:0000313" key="6">
    <source>
        <dbReference type="Proteomes" id="UP000638353"/>
    </source>
</evidence>
<comment type="caution">
    <text evidence="5">The sequence shown here is derived from an EMBL/GenBank/DDBJ whole genome shotgun (WGS) entry which is preliminary data.</text>
</comment>
<dbReference type="GO" id="GO:0046872">
    <property type="term" value="F:metal ion binding"/>
    <property type="evidence" value="ECO:0007669"/>
    <property type="project" value="UniProtKB-KW"/>
</dbReference>
<dbReference type="PANTHER" id="PTHR46193">
    <property type="entry name" value="6-PHOSPHOGLUCONATE PHOSPHATASE"/>
    <property type="match status" value="1"/>
</dbReference>
<dbReference type="RefSeq" id="WP_189825610.1">
    <property type="nucleotide sequence ID" value="NZ_BMVC01000011.1"/>
</dbReference>
<dbReference type="Pfam" id="PF00702">
    <property type="entry name" value="Hydrolase"/>
    <property type="match status" value="1"/>
</dbReference>
<dbReference type="InterPro" id="IPR023214">
    <property type="entry name" value="HAD_sf"/>
</dbReference>
<dbReference type="CDD" id="cd07526">
    <property type="entry name" value="HAD_BPGM_like"/>
    <property type="match status" value="1"/>
</dbReference>
<evidence type="ECO:0000256" key="2">
    <source>
        <dbReference type="ARBA" id="ARBA00006171"/>
    </source>
</evidence>
<dbReference type="InterPro" id="IPR036412">
    <property type="entry name" value="HAD-like_sf"/>
</dbReference>
<comment type="similarity">
    <text evidence="2">Belongs to the HAD-like hydrolase superfamily. CbbY/CbbZ/Gph/YieH family.</text>
</comment>
<dbReference type="SFLD" id="SFLDG01129">
    <property type="entry name" value="C1.5:_HAD__Beta-PGM__Phosphata"/>
    <property type="match status" value="1"/>
</dbReference>
<dbReference type="InterPro" id="IPR023198">
    <property type="entry name" value="PGP-like_dom2"/>
</dbReference>
<proteinExistence type="inferred from homology"/>
<dbReference type="InterPro" id="IPR051600">
    <property type="entry name" value="Beta-PGM-like"/>
</dbReference>
<dbReference type="NCBIfam" id="TIGR01549">
    <property type="entry name" value="HAD-SF-IA-v1"/>
    <property type="match status" value="1"/>
</dbReference>
<evidence type="ECO:0000313" key="5">
    <source>
        <dbReference type="EMBL" id="GHD04740.1"/>
    </source>
</evidence>
<dbReference type="Gene3D" id="1.10.150.240">
    <property type="entry name" value="Putative phosphatase, domain 2"/>
    <property type="match status" value="1"/>
</dbReference>
<name>A0A919CCC5_9ACTN</name>
<dbReference type="Proteomes" id="UP000638353">
    <property type="component" value="Unassembled WGS sequence"/>
</dbReference>
<dbReference type="SFLD" id="SFLDG01135">
    <property type="entry name" value="C1.5.6:_HAD__Beta-PGM__Phospha"/>
    <property type="match status" value="1"/>
</dbReference>
<dbReference type="Gene3D" id="3.40.50.1000">
    <property type="entry name" value="HAD superfamily/HAD-like"/>
    <property type="match status" value="1"/>
</dbReference>
<accession>A0A919CCC5</accession>
<protein>
    <submittedName>
        <fullName evidence="5">Hydrolase</fullName>
    </submittedName>
</protein>
<dbReference type="GO" id="GO:0016787">
    <property type="term" value="F:hydrolase activity"/>
    <property type="evidence" value="ECO:0007669"/>
    <property type="project" value="UniProtKB-KW"/>
</dbReference>
<sequence length="222" mass="24003">MITSPQPVELVVFDCDGVLVDSERIAVRLHVSIGAELGWPLTEEQVMEEFVGRSSLSIGERIADRLGTETAAVWGDRFDLLHREAVDSELVPVDGILEALDALRTRGLPMCVASSGSHEKMRHTLGRTGIHPYFTDRVFSATEVARGKPAPDLFLHAARQLGVAPEACVVVEDSRYGVQAARAAGMRALGYAGGLTPAEWLEGPDTVVFDDMRKLPVLLGEG</sequence>
<reference evidence="5" key="2">
    <citation type="submission" date="2020-09" db="EMBL/GenBank/DDBJ databases">
        <authorList>
            <person name="Sun Q."/>
            <person name="Ohkuma M."/>
        </authorList>
    </citation>
    <scope>NUCLEOTIDE SEQUENCE</scope>
    <source>
        <strain evidence="5">JCM 4637</strain>
    </source>
</reference>
<dbReference type="SUPFAM" id="SSF56784">
    <property type="entry name" value="HAD-like"/>
    <property type="match status" value="1"/>
</dbReference>
<evidence type="ECO:0000256" key="4">
    <source>
        <dbReference type="ARBA" id="ARBA00022842"/>
    </source>
</evidence>
<organism evidence="5 6">
    <name type="scientific">Streptomyces finlayi</name>
    <dbReference type="NCBI Taxonomy" id="67296"/>
    <lineage>
        <taxon>Bacteria</taxon>
        <taxon>Bacillati</taxon>
        <taxon>Actinomycetota</taxon>
        <taxon>Actinomycetes</taxon>
        <taxon>Kitasatosporales</taxon>
        <taxon>Streptomycetaceae</taxon>
        <taxon>Streptomyces</taxon>
    </lineage>
</organism>
<dbReference type="PANTHER" id="PTHR46193:SF10">
    <property type="entry name" value="6-PHOSPHOGLUCONATE PHOSPHATASE"/>
    <property type="match status" value="1"/>
</dbReference>
<keyword evidence="5" id="KW-0378">Hydrolase</keyword>